<dbReference type="AlphaFoldDB" id="A0A1W2DWE0"/>
<feature type="domain" description="Histidine kinase" evidence="6">
    <location>
        <begin position="606"/>
        <end position="825"/>
    </location>
</feature>
<dbReference type="InterPro" id="IPR013655">
    <property type="entry name" value="PAS_fold_3"/>
</dbReference>
<dbReference type="CDD" id="cd00082">
    <property type="entry name" value="HisKA"/>
    <property type="match status" value="1"/>
</dbReference>
<dbReference type="SMART" id="SM00387">
    <property type="entry name" value="HATPase_c"/>
    <property type="match status" value="1"/>
</dbReference>
<dbReference type="SMART" id="SM00091">
    <property type="entry name" value="PAS"/>
    <property type="match status" value="4"/>
</dbReference>
<dbReference type="InterPro" id="IPR001610">
    <property type="entry name" value="PAC"/>
</dbReference>
<dbReference type="PROSITE" id="PS50109">
    <property type="entry name" value="HIS_KIN"/>
    <property type="match status" value="1"/>
</dbReference>
<evidence type="ECO:0000259" key="7">
    <source>
        <dbReference type="PROSITE" id="PS50112"/>
    </source>
</evidence>
<dbReference type="EMBL" id="FWXT01000004">
    <property type="protein sequence ID" value="SMD01800.1"/>
    <property type="molecule type" value="Genomic_DNA"/>
</dbReference>
<dbReference type="SMART" id="SM00086">
    <property type="entry name" value="PAC"/>
    <property type="match status" value="3"/>
</dbReference>
<feature type="domain" description="PAS" evidence="7">
    <location>
        <begin position="466"/>
        <end position="531"/>
    </location>
</feature>
<keyword evidence="10" id="KW-1185">Reference proteome</keyword>
<dbReference type="InterPro" id="IPR035965">
    <property type="entry name" value="PAS-like_dom_sf"/>
</dbReference>
<dbReference type="InterPro" id="IPR005467">
    <property type="entry name" value="His_kinase_dom"/>
</dbReference>
<dbReference type="Pfam" id="PF08447">
    <property type="entry name" value="PAS_3"/>
    <property type="match status" value="1"/>
</dbReference>
<gene>
    <name evidence="9" type="ORF">SAMN04488524_4161</name>
</gene>
<feature type="domain" description="PAC" evidence="8">
    <location>
        <begin position="90"/>
        <end position="144"/>
    </location>
</feature>
<dbReference type="Gene3D" id="3.30.450.20">
    <property type="entry name" value="PAS domain"/>
    <property type="match status" value="4"/>
</dbReference>
<dbReference type="PANTHER" id="PTHR43304">
    <property type="entry name" value="PHYTOCHROME-LIKE PROTEIN CPH1"/>
    <property type="match status" value="1"/>
</dbReference>
<evidence type="ECO:0000259" key="8">
    <source>
        <dbReference type="PROSITE" id="PS50113"/>
    </source>
</evidence>
<keyword evidence="3" id="KW-0597">Phosphoprotein</keyword>
<protein>
    <recommendedName>
        <fullName evidence="2">histidine kinase</fullName>
        <ecNumber evidence="2">2.7.13.3</ecNumber>
    </recommendedName>
</protein>
<dbReference type="PROSITE" id="PS50113">
    <property type="entry name" value="PAC"/>
    <property type="match status" value="3"/>
</dbReference>
<evidence type="ECO:0000313" key="9">
    <source>
        <dbReference type="EMBL" id="SMD01800.1"/>
    </source>
</evidence>
<dbReference type="SUPFAM" id="SSF55874">
    <property type="entry name" value="ATPase domain of HSP90 chaperone/DNA topoisomerase II/histidine kinase"/>
    <property type="match status" value="1"/>
</dbReference>
<keyword evidence="4" id="KW-0808">Transferase</keyword>
<dbReference type="PROSITE" id="PS50112">
    <property type="entry name" value="PAS"/>
    <property type="match status" value="3"/>
</dbReference>
<dbReference type="SUPFAM" id="SSF47384">
    <property type="entry name" value="Homodimeric domain of signal transducing histidine kinase"/>
    <property type="match status" value="2"/>
</dbReference>
<dbReference type="InterPro" id="IPR000014">
    <property type="entry name" value="PAS"/>
</dbReference>
<dbReference type="InterPro" id="IPR004358">
    <property type="entry name" value="Sig_transdc_His_kin-like_C"/>
</dbReference>
<dbReference type="NCBIfam" id="TIGR00229">
    <property type="entry name" value="sensory_box"/>
    <property type="match status" value="3"/>
</dbReference>
<dbReference type="InterPro" id="IPR052162">
    <property type="entry name" value="Sensor_kinase/Photoreceptor"/>
</dbReference>
<evidence type="ECO:0000256" key="4">
    <source>
        <dbReference type="ARBA" id="ARBA00022679"/>
    </source>
</evidence>
<dbReference type="SMART" id="SM00388">
    <property type="entry name" value="HisKA"/>
    <property type="match status" value="2"/>
</dbReference>
<dbReference type="SUPFAM" id="SSF55785">
    <property type="entry name" value="PYP-like sensor domain (PAS domain)"/>
    <property type="match status" value="4"/>
</dbReference>
<organism evidence="9 10">
    <name type="scientific">Pedobacter africanus</name>
    <dbReference type="NCBI Taxonomy" id="151894"/>
    <lineage>
        <taxon>Bacteria</taxon>
        <taxon>Pseudomonadati</taxon>
        <taxon>Bacteroidota</taxon>
        <taxon>Sphingobacteriia</taxon>
        <taxon>Sphingobacteriales</taxon>
        <taxon>Sphingobacteriaceae</taxon>
        <taxon>Pedobacter</taxon>
    </lineage>
</organism>
<dbReference type="Proteomes" id="UP000192756">
    <property type="component" value="Unassembled WGS sequence"/>
</dbReference>
<evidence type="ECO:0000256" key="2">
    <source>
        <dbReference type="ARBA" id="ARBA00012438"/>
    </source>
</evidence>
<dbReference type="Pfam" id="PF13426">
    <property type="entry name" value="PAS_9"/>
    <property type="match status" value="2"/>
</dbReference>
<accession>A0A1W2DWE0</accession>
<evidence type="ECO:0000259" key="6">
    <source>
        <dbReference type="PROSITE" id="PS50109"/>
    </source>
</evidence>
<dbReference type="PANTHER" id="PTHR43304:SF1">
    <property type="entry name" value="PAC DOMAIN-CONTAINING PROTEIN"/>
    <property type="match status" value="1"/>
</dbReference>
<feature type="domain" description="PAC" evidence="8">
    <location>
        <begin position="537"/>
        <end position="588"/>
    </location>
</feature>
<dbReference type="CDD" id="cd00130">
    <property type="entry name" value="PAS"/>
    <property type="match status" value="3"/>
</dbReference>
<keyword evidence="5" id="KW-0418">Kinase</keyword>
<dbReference type="InterPro" id="IPR036890">
    <property type="entry name" value="HATPase_C_sf"/>
</dbReference>
<dbReference type="CDD" id="cd00075">
    <property type="entry name" value="HATPase"/>
    <property type="match status" value="1"/>
</dbReference>
<evidence type="ECO:0000313" key="10">
    <source>
        <dbReference type="Proteomes" id="UP000192756"/>
    </source>
</evidence>
<dbReference type="InterPro" id="IPR013656">
    <property type="entry name" value="PAS_4"/>
</dbReference>
<dbReference type="InterPro" id="IPR036097">
    <property type="entry name" value="HisK_dim/P_sf"/>
</dbReference>
<dbReference type="STRING" id="151894.SAMN04488524_4161"/>
<dbReference type="Pfam" id="PF02518">
    <property type="entry name" value="HATPase_c"/>
    <property type="match status" value="1"/>
</dbReference>
<dbReference type="PRINTS" id="PR00344">
    <property type="entry name" value="BCTRLSENSOR"/>
</dbReference>
<evidence type="ECO:0000256" key="1">
    <source>
        <dbReference type="ARBA" id="ARBA00000085"/>
    </source>
</evidence>
<dbReference type="GO" id="GO:0000155">
    <property type="term" value="F:phosphorelay sensor kinase activity"/>
    <property type="evidence" value="ECO:0007669"/>
    <property type="project" value="InterPro"/>
</dbReference>
<dbReference type="Gene3D" id="1.10.287.130">
    <property type="match status" value="1"/>
</dbReference>
<feature type="domain" description="PAS" evidence="7">
    <location>
        <begin position="339"/>
        <end position="409"/>
    </location>
</feature>
<dbReference type="EC" id="2.7.13.3" evidence="2"/>
<dbReference type="RefSeq" id="WP_084240938.1">
    <property type="nucleotide sequence ID" value="NZ_FWXT01000004.1"/>
</dbReference>
<name>A0A1W2DWE0_9SPHI</name>
<comment type="catalytic activity">
    <reaction evidence="1">
        <text>ATP + protein L-histidine = ADP + protein N-phospho-L-histidine.</text>
        <dbReference type="EC" id="2.7.13.3"/>
    </reaction>
</comment>
<dbReference type="InterPro" id="IPR003594">
    <property type="entry name" value="HATPase_dom"/>
</dbReference>
<sequence>MTQAQNKEQIEEEHWSKLLESVVVNTTDGVLITDAKVNPGPDIVYVNDALVRMSGYSREELIGKSPNIFHGHNLIQEGLKKIETSIKNKEACNVELINYTKEGNAYDVSINICPVSDHTGTVTHWISIQRDITENRNYVKAIEAQNKKLRDISWLHSHKIRSPLTRIMSIVDLLKNHSPEGEQDMLHNYLLKSAEELDGVIFDITNNAGSDNFIMNEKRFYAFMDELPGLCWIADENNILRFANKCFFDTLHLSAEVIGKKLEAIFGEDIGRNAKSNNKDVLQSGENKEFHQTVRDMKGRLQHYKTYKFPFHDLEGKMVGAVAFNVTKRVKLEEELYQSEAQFKQAFEHSLIGMALISPQGKWKRVNKSLCQILGYTEEEMKAMNVKDITHPDDVEGSMAVLDDLARGEIEEVKYEKRYLHKNGAPIWVIIAATMLYDSSGKPLHYVSQIEDITKRKEIENDLVLSEKKYRTIFENVQDVFYQTSQEGIVTEISPSIAQHSGYTRNEIIGKPVDLFYYYPQDRERIVEQLRLNGAVIDFEVRLKTKDDELRYASVNARLIVENGVVTGTEGSMRDVTTRKFHENALQALNTELTASNEQKNKLFSIIGHDLRNPISGSLQLLDMTLTDFESSSADEVHSYLSMMRTELSNANALLEDLLTWAKSQFNAVSFNPVEIKDLPGLIEKCIQTVMPAAQKKNIEVIASLKGEMLLHADTGMLETIIRNLLSNAIKFTHMGGMVIIKVSGNENGLLFSVKDNGLGIPEDKIGELFNKNSNYTTFGTLGEKGTGLGLSLCYDFVSKHGGALWVESAAGLGTTFYFNIPDLLKE</sequence>
<feature type="domain" description="PAC" evidence="8">
    <location>
        <begin position="413"/>
        <end position="465"/>
    </location>
</feature>
<proteinExistence type="predicted"/>
<dbReference type="Pfam" id="PF00512">
    <property type="entry name" value="HisKA"/>
    <property type="match status" value="1"/>
</dbReference>
<dbReference type="Pfam" id="PF08448">
    <property type="entry name" value="PAS_4"/>
    <property type="match status" value="1"/>
</dbReference>
<dbReference type="Gene3D" id="3.30.565.10">
    <property type="entry name" value="Histidine kinase-like ATPase, C-terminal domain"/>
    <property type="match status" value="1"/>
</dbReference>
<dbReference type="OrthoDB" id="1522284at2"/>
<dbReference type="InterPro" id="IPR000700">
    <property type="entry name" value="PAS-assoc_C"/>
</dbReference>
<evidence type="ECO:0000256" key="5">
    <source>
        <dbReference type="ARBA" id="ARBA00022777"/>
    </source>
</evidence>
<reference evidence="10" key="1">
    <citation type="submission" date="2017-04" db="EMBL/GenBank/DDBJ databases">
        <authorList>
            <person name="Varghese N."/>
            <person name="Submissions S."/>
        </authorList>
    </citation>
    <scope>NUCLEOTIDE SEQUENCE [LARGE SCALE GENOMIC DNA]</scope>
    <source>
        <strain evidence="10">DSM 12126</strain>
    </source>
</reference>
<dbReference type="InterPro" id="IPR003661">
    <property type="entry name" value="HisK_dim/P_dom"/>
</dbReference>
<evidence type="ECO:0000256" key="3">
    <source>
        <dbReference type="ARBA" id="ARBA00022553"/>
    </source>
</evidence>
<feature type="domain" description="PAS" evidence="7">
    <location>
        <begin position="11"/>
        <end position="65"/>
    </location>
</feature>